<organism evidence="1 2">
    <name type="scientific">Flavonifractor plautii</name>
    <name type="common">Fusobacterium plautii</name>
    <dbReference type="NCBI Taxonomy" id="292800"/>
    <lineage>
        <taxon>Bacteria</taxon>
        <taxon>Bacillati</taxon>
        <taxon>Bacillota</taxon>
        <taxon>Clostridia</taxon>
        <taxon>Eubacteriales</taxon>
        <taxon>Oscillospiraceae</taxon>
        <taxon>Flavonifractor</taxon>
    </lineage>
</organism>
<protein>
    <submittedName>
        <fullName evidence="1">Bactoprenol glucosyl transferase homolog from prophage CPS-53</fullName>
        <ecNumber evidence="1">2.4.1.-</ecNumber>
    </submittedName>
</protein>
<evidence type="ECO:0000313" key="1">
    <source>
        <dbReference type="EMBL" id="CUP10275.1"/>
    </source>
</evidence>
<name>A0A174KL09_FLAPL</name>
<gene>
    <name evidence="1" type="primary">yfdH</name>
    <name evidence="1" type="ORF">ERS852411_02677</name>
</gene>
<evidence type="ECO:0000313" key="2">
    <source>
        <dbReference type="Proteomes" id="UP000095746"/>
    </source>
</evidence>
<keyword evidence="1" id="KW-0808">Transferase</keyword>
<keyword evidence="1" id="KW-0328">Glycosyltransferase</keyword>
<reference evidence="1 2" key="1">
    <citation type="submission" date="2015-09" db="EMBL/GenBank/DDBJ databases">
        <authorList>
            <consortium name="Pathogen Informatics"/>
        </authorList>
    </citation>
    <scope>NUCLEOTIDE SEQUENCE [LARGE SCALE GENOMIC DNA]</scope>
    <source>
        <strain evidence="1 2">2789STDY5608854</strain>
    </source>
</reference>
<dbReference type="EMBL" id="CYZT01000257">
    <property type="protein sequence ID" value="CUP10275.1"/>
    <property type="molecule type" value="Genomic_DNA"/>
</dbReference>
<proteinExistence type="predicted"/>
<dbReference type="Proteomes" id="UP000095746">
    <property type="component" value="Unassembled WGS sequence"/>
</dbReference>
<dbReference type="AlphaFoldDB" id="A0A174KL09"/>
<sequence>MWAIGGLILLSLGVIGEYIGKIYLETKGRPRFLLREVLEDAHGEKAD</sequence>
<dbReference type="EC" id="2.4.1.-" evidence="1"/>
<dbReference type="GO" id="GO:0016757">
    <property type="term" value="F:glycosyltransferase activity"/>
    <property type="evidence" value="ECO:0007669"/>
    <property type="project" value="UniProtKB-KW"/>
</dbReference>
<accession>A0A174KL09</accession>